<keyword evidence="1" id="KW-0732">Signal</keyword>
<dbReference type="Proteomes" id="UP001063166">
    <property type="component" value="Unassembled WGS sequence"/>
</dbReference>
<evidence type="ECO:0000256" key="1">
    <source>
        <dbReference type="SAM" id="SignalP"/>
    </source>
</evidence>
<organism evidence="2 3">
    <name type="scientific">Lyophyllum shimeji</name>
    <name type="common">Hon-shimeji</name>
    <name type="synonym">Tricholoma shimeji</name>
    <dbReference type="NCBI Taxonomy" id="47721"/>
    <lineage>
        <taxon>Eukaryota</taxon>
        <taxon>Fungi</taxon>
        <taxon>Dikarya</taxon>
        <taxon>Basidiomycota</taxon>
        <taxon>Agaricomycotina</taxon>
        <taxon>Agaricomycetes</taxon>
        <taxon>Agaricomycetidae</taxon>
        <taxon>Agaricales</taxon>
        <taxon>Tricholomatineae</taxon>
        <taxon>Lyophyllaceae</taxon>
        <taxon>Lyophyllum</taxon>
    </lineage>
</organism>
<dbReference type="AlphaFoldDB" id="A0A9P3PFV1"/>
<name>A0A9P3PFV1_LYOSH</name>
<sequence>MQAKVLLAALASSVVSFANGAATQRLYDIGSSGEMTPAIPAQGHIGRARQYSNLVAVVLNSASGPLSTDLDTGFELHSGSVNVTVPTVPPGQYSITQGPFKIVAAP</sequence>
<dbReference type="EMBL" id="BRPK01000002">
    <property type="protein sequence ID" value="GLB34637.1"/>
    <property type="molecule type" value="Genomic_DNA"/>
</dbReference>
<gene>
    <name evidence="2" type="ORF">LshimejAT787_0202020</name>
</gene>
<comment type="caution">
    <text evidence="2">The sequence shown here is derived from an EMBL/GenBank/DDBJ whole genome shotgun (WGS) entry which is preliminary data.</text>
</comment>
<proteinExistence type="predicted"/>
<keyword evidence="3" id="KW-1185">Reference proteome</keyword>
<feature type="chain" id="PRO_5040511588" evidence="1">
    <location>
        <begin position="21"/>
        <end position="106"/>
    </location>
</feature>
<dbReference type="OrthoDB" id="2973648at2759"/>
<accession>A0A9P3PFV1</accession>
<feature type="signal peptide" evidence="1">
    <location>
        <begin position="1"/>
        <end position="20"/>
    </location>
</feature>
<evidence type="ECO:0000313" key="3">
    <source>
        <dbReference type="Proteomes" id="UP001063166"/>
    </source>
</evidence>
<reference evidence="2" key="1">
    <citation type="submission" date="2022-07" db="EMBL/GenBank/DDBJ databases">
        <title>The genome of Lyophyllum shimeji provides insight into the initial evolution of ectomycorrhizal fungal genome.</title>
        <authorList>
            <person name="Kobayashi Y."/>
            <person name="Shibata T."/>
            <person name="Hirakawa H."/>
            <person name="Shigenobu S."/>
            <person name="Nishiyama T."/>
            <person name="Yamada A."/>
            <person name="Hasebe M."/>
            <person name="Kawaguchi M."/>
        </authorList>
    </citation>
    <scope>NUCLEOTIDE SEQUENCE</scope>
    <source>
        <strain evidence="2">AT787</strain>
    </source>
</reference>
<protein>
    <submittedName>
        <fullName evidence="2">Uncharacterized protein</fullName>
    </submittedName>
</protein>
<evidence type="ECO:0000313" key="2">
    <source>
        <dbReference type="EMBL" id="GLB34637.1"/>
    </source>
</evidence>